<sequence length="325" mass="35038">MLPPASPDECRVLDEFERLLVETRPSGSSTLAEAEAEQSPDAEQRTAPCPDDDWEHTIEAVLGQLQQTGVAEKLPLGVGDEDVHRPADSSARAESTEQREDERADAELDAALTQFVTELGAVPGPTAAGTGGKASTSNGTGASEANYAAGNEVESLISNLVQTILSKDVLYAPMLEIRGLYEYYLNKEECTAGTDGEAHLAQADLERYQAQYTCVNEIITCLEDESLSPGKQTEMLMDLIARMESMGDPPPGVLETMNVARERQSHEAALDQSRTDNNADPEQVMAILEKLLQEVAESPSDASAMAKLQRALQDAPPTSSDCRQQ</sequence>
<dbReference type="InterPro" id="IPR038322">
    <property type="entry name" value="Pex19_C_sf"/>
</dbReference>
<accession>M1V686</accession>
<feature type="region of interest" description="Disordered" evidence="1">
    <location>
        <begin position="77"/>
        <end position="104"/>
    </location>
</feature>
<dbReference type="GO" id="GO:0005778">
    <property type="term" value="C:peroxisomal membrane"/>
    <property type="evidence" value="ECO:0007669"/>
    <property type="project" value="TreeGrafter"/>
</dbReference>
<evidence type="ECO:0000313" key="2">
    <source>
        <dbReference type="EMBL" id="BAM81955.1"/>
    </source>
</evidence>
<dbReference type="PANTHER" id="PTHR12774:SF2">
    <property type="entry name" value="PEROXISOMAL BIOGENESIS FACTOR 19"/>
    <property type="match status" value="1"/>
</dbReference>
<dbReference type="GeneID" id="16996368"/>
<name>M1V686_CYAM1</name>
<dbReference type="Gramene" id="CMQ019CT">
    <property type="protein sequence ID" value="CMQ019CT"/>
    <property type="gene ID" value="CMQ019C"/>
</dbReference>
<dbReference type="Pfam" id="PF04614">
    <property type="entry name" value="Pex19"/>
    <property type="match status" value="1"/>
</dbReference>
<dbReference type="Proteomes" id="UP000007014">
    <property type="component" value="Chromosome 17"/>
</dbReference>
<feature type="compositionally biased region" description="Basic and acidic residues" evidence="1">
    <location>
        <begin position="94"/>
        <end position="104"/>
    </location>
</feature>
<evidence type="ECO:0008006" key="4">
    <source>
        <dbReference type="Google" id="ProtNLM"/>
    </source>
</evidence>
<dbReference type="GO" id="GO:0045046">
    <property type="term" value="P:protein import into peroxisome membrane"/>
    <property type="evidence" value="ECO:0007669"/>
    <property type="project" value="TreeGrafter"/>
</dbReference>
<proteinExistence type="predicted"/>
<gene>
    <name evidence="2" type="ORF">CYME_CMQ019C</name>
</gene>
<dbReference type="AlphaFoldDB" id="M1V686"/>
<dbReference type="STRING" id="280699.M1V686"/>
<dbReference type="eggNOG" id="KOG3133">
    <property type="taxonomic scope" value="Eukaryota"/>
</dbReference>
<organism evidence="2 3">
    <name type="scientific">Cyanidioschyzon merolae (strain NIES-3377 / 10D)</name>
    <name type="common">Unicellular red alga</name>
    <dbReference type="NCBI Taxonomy" id="280699"/>
    <lineage>
        <taxon>Eukaryota</taxon>
        <taxon>Rhodophyta</taxon>
        <taxon>Bangiophyceae</taxon>
        <taxon>Cyanidiales</taxon>
        <taxon>Cyanidiaceae</taxon>
        <taxon>Cyanidioschyzon</taxon>
    </lineage>
</organism>
<feature type="compositionally biased region" description="Polar residues" evidence="1">
    <location>
        <begin position="316"/>
        <end position="325"/>
    </location>
</feature>
<feature type="region of interest" description="Disordered" evidence="1">
    <location>
        <begin position="297"/>
        <end position="325"/>
    </location>
</feature>
<reference evidence="2 3" key="2">
    <citation type="journal article" date="2007" name="BMC Biol.">
        <title>A 100%-complete sequence reveals unusually simple genomic features in the hot-spring red alga Cyanidioschyzon merolae.</title>
        <authorList>
            <person name="Nozaki H."/>
            <person name="Takano H."/>
            <person name="Misumi O."/>
            <person name="Terasawa K."/>
            <person name="Matsuzaki M."/>
            <person name="Maruyama S."/>
            <person name="Nishida K."/>
            <person name="Yagisawa F."/>
            <person name="Yoshida Y."/>
            <person name="Fujiwara T."/>
            <person name="Takio S."/>
            <person name="Tamura K."/>
            <person name="Chung S.J."/>
            <person name="Nakamura S."/>
            <person name="Kuroiwa H."/>
            <person name="Tanaka K."/>
            <person name="Sato N."/>
            <person name="Kuroiwa T."/>
        </authorList>
    </citation>
    <scope>NUCLEOTIDE SEQUENCE [LARGE SCALE GENOMIC DNA]</scope>
    <source>
        <strain evidence="2 3">10D</strain>
    </source>
</reference>
<reference evidence="2 3" key="1">
    <citation type="journal article" date="2004" name="Nature">
        <title>Genome sequence of the ultrasmall unicellular red alga Cyanidioschyzon merolae 10D.</title>
        <authorList>
            <person name="Matsuzaki M."/>
            <person name="Misumi O."/>
            <person name="Shin-i T."/>
            <person name="Maruyama S."/>
            <person name="Takahara M."/>
            <person name="Miyagishima S."/>
            <person name="Mori T."/>
            <person name="Nishida K."/>
            <person name="Yagisawa F."/>
            <person name="Nishida K."/>
            <person name="Yoshida Y."/>
            <person name="Nishimura Y."/>
            <person name="Nakao S."/>
            <person name="Kobayashi T."/>
            <person name="Momoyama Y."/>
            <person name="Higashiyama T."/>
            <person name="Minoda A."/>
            <person name="Sano M."/>
            <person name="Nomoto H."/>
            <person name="Oishi K."/>
            <person name="Hayashi H."/>
            <person name="Ohta F."/>
            <person name="Nishizaka S."/>
            <person name="Haga S."/>
            <person name="Miura S."/>
            <person name="Morishita T."/>
            <person name="Kabeya Y."/>
            <person name="Terasawa K."/>
            <person name="Suzuki Y."/>
            <person name="Ishii Y."/>
            <person name="Asakawa S."/>
            <person name="Takano H."/>
            <person name="Ohta N."/>
            <person name="Kuroiwa H."/>
            <person name="Tanaka K."/>
            <person name="Shimizu N."/>
            <person name="Sugano S."/>
            <person name="Sato N."/>
            <person name="Nozaki H."/>
            <person name="Ogasawara N."/>
            <person name="Kohara Y."/>
            <person name="Kuroiwa T."/>
        </authorList>
    </citation>
    <scope>NUCLEOTIDE SEQUENCE [LARGE SCALE GENOMIC DNA]</scope>
    <source>
        <strain evidence="2 3">10D</strain>
    </source>
</reference>
<protein>
    <recommendedName>
        <fullName evidence="4">Peroxin 19</fullName>
    </recommendedName>
</protein>
<dbReference type="EMBL" id="AP006499">
    <property type="protein sequence ID" value="BAM81955.1"/>
    <property type="molecule type" value="Genomic_DNA"/>
</dbReference>
<dbReference type="InterPro" id="IPR006708">
    <property type="entry name" value="Pex19"/>
</dbReference>
<dbReference type="KEGG" id="cme:CYME_CMQ019C"/>
<keyword evidence="3" id="KW-1185">Reference proteome</keyword>
<feature type="region of interest" description="Disordered" evidence="1">
    <location>
        <begin position="21"/>
        <end position="54"/>
    </location>
</feature>
<evidence type="ECO:0000313" key="3">
    <source>
        <dbReference type="Proteomes" id="UP000007014"/>
    </source>
</evidence>
<dbReference type="Gene3D" id="1.20.120.900">
    <property type="entry name" value="Pex19, mPTS binding domain"/>
    <property type="match status" value="1"/>
</dbReference>
<dbReference type="GO" id="GO:0033328">
    <property type="term" value="F:peroxisome membrane targeting sequence binding"/>
    <property type="evidence" value="ECO:0007669"/>
    <property type="project" value="TreeGrafter"/>
</dbReference>
<dbReference type="RefSeq" id="XP_005537991.1">
    <property type="nucleotide sequence ID" value="XM_005537934.1"/>
</dbReference>
<dbReference type="HOGENOM" id="CLU_856214_0_0_1"/>
<dbReference type="OrthoDB" id="21292at2759"/>
<evidence type="ECO:0000256" key="1">
    <source>
        <dbReference type="SAM" id="MobiDB-lite"/>
    </source>
</evidence>
<dbReference type="PANTHER" id="PTHR12774">
    <property type="entry name" value="PEROXISOMAL BIOGENESIS FACTOR 19"/>
    <property type="match status" value="1"/>
</dbReference>